<dbReference type="VEuPathDB" id="TriTrypDB:Tb10.v4.0107"/>
<dbReference type="VEuPathDB" id="TriTrypDB:Tb427_000343700"/>
<evidence type="ECO:0000256" key="1">
    <source>
        <dbReference type="SAM" id="Coils"/>
    </source>
</evidence>
<evidence type="ECO:0000256" key="2">
    <source>
        <dbReference type="SAM" id="SignalP"/>
    </source>
</evidence>
<organism evidence="3">
    <name type="scientific">Trypanosoma brucei</name>
    <dbReference type="NCBI Taxonomy" id="5691"/>
    <lineage>
        <taxon>Eukaryota</taxon>
        <taxon>Discoba</taxon>
        <taxon>Euglenozoa</taxon>
        <taxon>Kinetoplastea</taxon>
        <taxon>Metakinetoplastina</taxon>
        <taxon>Trypanosomatida</taxon>
        <taxon>Trypanosomatidae</taxon>
        <taxon>Trypanosoma</taxon>
    </lineage>
</organism>
<dbReference type="AlphaFoldDB" id="M4SWC6"/>
<proteinExistence type="predicted"/>
<reference evidence="3" key="2">
    <citation type="journal article" date="2014" name="Mol. Biochem. Parasitol.">
        <title>Capturing the variant surface glycoprotein repertoire (the VSGnome) of Trypanosoma brucei Lister 427.</title>
        <authorList>
            <person name="Cross G.A."/>
            <person name="Kim H.S."/>
            <person name="Wickstead B."/>
        </authorList>
    </citation>
    <scope>NUCLEOTIDE SEQUENCE</scope>
    <source>
        <strain evidence="3">Lister 427</strain>
    </source>
</reference>
<keyword evidence="2" id="KW-0732">Signal</keyword>
<evidence type="ECO:0000313" key="3">
    <source>
        <dbReference type="EMBL" id="AGH60344.1"/>
    </source>
</evidence>
<feature type="coiled-coil region" evidence="1">
    <location>
        <begin position="97"/>
        <end position="131"/>
    </location>
</feature>
<dbReference type="SUPFAM" id="SSF58087">
    <property type="entry name" value="Variant surface glycoprotein (N-terminal domain)"/>
    <property type="match status" value="1"/>
</dbReference>
<dbReference type="EMBL" id="KC612913">
    <property type="protein sequence ID" value="AGH60344.1"/>
    <property type="molecule type" value="Genomic_DNA"/>
</dbReference>
<reference evidence="3" key="1">
    <citation type="submission" date="2013-02" db="EMBL/GenBank/DDBJ databases">
        <authorList>
            <person name="Cross G.A.M."/>
            <person name="Kim H.-S."/>
            <person name="Wickstead B."/>
        </authorList>
    </citation>
    <scope>NUCLEOTIDE SEQUENCE</scope>
    <source>
        <strain evidence="3">Lister 427</strain>
    </source>
</reference>
<feature type="chain" id="PRO_5004057449" evidence="2">
    <location>
        <begin position="24"/>
        <end position="409"/>
    </location>
</feature>
<protein>
    <submittedName>
        <fullName evidence="3">Variant surface glycoprotein 1413</fullName>
    </submittedName>
</protein>
<accession>M4SWC6</accession>
<sequence>MCKRSAEAVVLFLISFLTKSCKAGDGTAVNAVTNICTEIHYLKQMEEELKLKQVQLGTAVETLADEHRQLNLAAARYRGSKKGAAYALLTAVTGVKAAKAATQRAEAVEAIESAQSEFAKKRRQLEALRHIYKASAPQVDGATKGTPTSALFSTENLKCSVDVTFAVATATECDEQTGPSLAIKPAAQQLQTQENYKGVPDNLFKPPKVTNDLISKGNSDSSMNTVSMAKACSESSGISGSNGIGINTATMKPLVETVGAEQLSNNGRCTEPTKTTQKEHHINRARTAGVLCQVRRHLTQPVDSVAIATVGSLVNDPDAQTAALLLDGQVTTEEDADKRQAAVTKLLGEASTNINTKFFGPLTIEDVALKIGSATTKTSIKKAAAGDLYAAALAHFTAEAEKRTEKATK</sequence>
<name>M4SWC6_9TRYP</name>
<keyword evidence="1" id="KW-0175">Coiled coil</keyword>
<feature type="signal peptide" evidence="2">
    <location>
        <begin position="1"/>
        <end position="23"/>
    </location>
</feature>